<evidence type="ECO:0000313" key="2">
    <source>
        <dbReference type="Proteomes" id="UP000805193"/>
    </source>
</evidence>
<name>A0AC60PWG9_IXOPE</name>
<reference evidence="1 2" key="1">
    <citation type="journal article" date="2020" name="Cell">
        <title>Large-Scale Comparative Analyses of Tick Genomes Elucidate Their Genetic Diversity and Vector Capacities.</title>
        <authorList>
            <consortium name="Tick Genome and Microbiome Consortium (TIGMIC)"/>
            <person name="Jia N."/>
            <person name="Wang J."/>
            <person name="Shi W."/>
            <person name="Du L."/>
            <person name="Sun Y."/>
            <person name="Zhan W."/>
            <person name="Jiang J.F."/>
            <person name="Wang Q."/>
            <person name="Zhang B."/>
            <person name="Ji P."/>
            <person name="Bell-Sakyi L."/>
            <person name="Cui X.M."/>
            <person name="Yuan T.T."/>
            <person name="Jiang B.G."/>
            <person name="Yang W.F."/>
            <person name="Lam T.T."/>
            <person name="Chang Q.C."/>
            <person name="Ding S.J."/>
            <person name="Wang X.J."/>
            <person name="Zhu J.G."/>
            <person name="Ruan X.D."/>
            <person name="Zhao L."/>
            <person name="Wei J.T."/>
            <person name="Ye R.Z."/>
            <person name="Que T.C."/>
            <person name="Du C.H."/>
            <person name="Zhou Y.H."/>
            <person name="Cheng J.X."/>
            <person name="Dai P.F."/>
            <person name="Guo W.B."/>
            <person name="Han X.H."/>
            <person name="Huang E.J."/>
            <person name="Li L.F."/>
            <person name="Wei W."/>
            <person name="Gao Y.C."/>
            <person name="Liu J.Z."/>
            <person name="Shao H.Z."/>
            <person name="Wang X."/>
            <person name="Wang C.C."/>
            <person name="Yang T.C."/>
            <person name="Huo Q.B."/>
            <person name="Li W."/>
            <person name="Chen H.Y."/>
            <person name="Chen S.E."/>
            <person name="Zhou L.G."/>
            <person name="Ni X.B."/>
            <person name="Tian J.H."/>
            <person name="Sheng Y."/>
            <person name="Liu T."/>
            <person name="Pan Y.S."/>
            <person name="Xia L.Y."/>
            <person name="Li J."/>
            <person name="Zhao F."/>
            <person name="Cao W.C."/>
        </authorList>
    </citation>
    <scope>NUCLEOTIDE SEQUENCE [LARGE SCALE GENOMIC DNA]</scope>
    <source>
        <strain evidence="1">Iper-2018</strain>
    </source>
</reference>
<sequence>MAPPPCTCILDDPKDSYEERQGGRRSTRDYQESKPGQGHVGSEGPGAGPLEQTPGHQPLEKLPGEGLPGQLGGSGAEPLARTTPAAASAHPGALAGLGPTLGHPRGHRRGVTAPQQTALAPRRIWGHSRAPSAGSSKRETPDFPLARLFAP</sequence>
<proteinExistence type="predicted"/>
<organism evidence="1 2">
    <name type="scientific">Ixodes persulcatus</name>
    <name type="common">Taiga tick</name>
    <dbReference type="NCBI Taxonomy" id="34615"/>
    <lineage>
        <taxon>Eukaryota</taxon>
        <taxon>Metazoa</taxon>
        <taxon>Ecdysozoa</taxon>
        <taxon>Arthropoda</taxon>
        <taxon>Chelicerata</taxon>
        <taxon>Arachnida</taxon>
        <taxon>Acari</taxon>
        <taxon>Parasitiformes</taxon>
        <taxon>Ixodida</taxon>
        <taxon>Ixodoidea</taxon>
        <taxon>Ixodidae</taxon>
        <taxon>Ixodinae</taxon>
        <taxon>Ixodes</taxon>
    </lineage>
</organism>
<keyword evidence="2" id="KW-1185">Reference proteome</keyword>
<evidence type="ECO:0000313" key="1">
    <source>
        <dbReference type="EMBL" id="KAG0425599.1"/>
    </source>
</evidence>
<dbReference type="EMBL" id="JABSTQ010009818">
    <property type="protein sequence ID" value="KAG0425599.1"/>
    <property type="molecule type" value="Genomic_DNA"/>
</dbReference>
<comment type="caution">
    <text evidence="1">The sequence shown here is derived from an EMBL/GenBank/DDBJ whole genome shotgun (WGS) entry which is preliminary data.</text>
</comment>
<gene>
    <name evidence="1" type="ORF">HPB47_027231</name>
</gene>
<dbReference type="Proteomes" id="UP000805193">
    <property type="component" value="Unassembled WGS sequence"/>
</dbReference>
<protein>
    <submittedName>
        <fullName evidence="1">Uncharacterized protein</fullName>
    </submittedName>
</protein>
<accession>A0AC60PWG9</accession>